<dbReference type="EMBL" id="JALPTH010000005">
    <property type="protein sequence ID" value="MCK8677152.1"/>
    <property type="molecule type" value="Genomic_DNA"/>
</dbReference>
<dbReference type="RefSeq" id="WP_248632383.1">
    <property type="nucleotide sequence ID" value="NZ_JALPTH010000005.1"/>
</dbReference>
<evidence type="ECO:0000313" key="4">
    <source>
        <dbReference type="Proteomes" id="UP001522868"/>
    </source>
</evidence>
<keyword evidence="4" id="KW-1185">Reference proteome</keyword>
<evidence type="ECO:0000313" key="3">
    <source>
        <dbReference type="EMBL" id="MCK8677152.1"/>
    </source>
</evidence>
<comment type="caution">
    <text evidence="3">The sequence shown here is derived from an EMBL/GenBank/DDBJ whole genome shotgun (WGS) entry which is preliminary data.</text>
</comment>
<keyword evidence="2" id="KW-0812">Transmembrane</keyword>
<dbReference type="Proteomes" id="UP001522868">
    <property type="component" value="Unassembled WGS sequence"/>
</dbReference>
<feature type="transmembrane region" description="Helical" evidence="2">
    <location>
        <begin position="42"/>
        <end position="62"/>
    </location>
</feature>
<evidence type="ECO:0000256" key="2">
    <source>
        <dbReference type="SAM" id="Phobius"/>
    </source>
</evidence>
<accession>A0ABT0I748</accession>
<feature type="region of interest" description="Disordered" evidence="1">
    <location>
        <begin position="70"/>
        <end position="97"/>
    </location>
</feature>
<proteinExistence type="predicted"/>
<keyword evidence="2" id="KW-0472">Membrane</keyword>
<evidence type="ECO:0000256" key="1">
    <source>
        <dbReference type="SAM" id="MobiDB-lite"/>
    </source>
</evidence>
<keyword evidence="2" id="KW-1133">Transmembrane helix</keyword>
<organism evidence="3 4">
    <name type="scientific">Streptomyces lichenis</name>
    <dbReference type="NCBI Taxonomy" id="2306967"/>
    <lineage>
        <taxon>Bacteria</taxon>
        <taxon>Bacillati</taxon>
        <taxon>Actinomycetota</taxon>
        <taxon>Actinomycetes</taxon>
        <taxon>Kitasatosporales</taxon>
        <taxon>Streptomycetaceae</taxon>
        <taxon>Streptomyces</taxon>
    </lineage>
</organism>
<name>A0ABT0I748_9ACTN</name>
<reference evidence="3 4" key="1">
    <citation type="submission" date="2022-04" db="EMBL/GenBank/DDBJ databases">
        <title>Streptomyces sp. nov. LCR6-01 isolated from Lichen of Dirinaria sp.</title>
        <authorList>
            <person name="Kanchanasin P."/>
            <person name="Tanasupawat S."/>
            <person name="Phongsopitanun W."/>
        </authorList>
    </citation>
    <scope>NUCLEOTIDE SEQUENCE [LARGE SCALE GENOMIC DNA]</scope>
    <source>
        <strain evidence="3 4">LCR6-01</strain>
    </source>
</reference>
<sequence>MRTRLWVAATRCTGRLVCWSLAIAMATGAVEASIAPDPAWWRSTWLVPWWATPAALLLWAPLRVAEKRAVRAGGTDSESAEPEPGGPDDRTAYDTAA</sequence>
<gene>
    <name evidence="3" type="ORF">M1O15_07065</name>
</gene>
<feature type="compositionally biased region" description="Basic and acidic residues" evidence="1">
    <location>
        <begin position="87"/>
        <end position="97"/>
    </location>
</feature>
<protein>
    <submittedName>
        <fullName evidence="3">Uncharacterized protein</fullName>
    </submittedName>
</protein>